<dbReference type="PROSITE" id="PS50893">
    <property type="entry name" value="ABC_TRANSPORTER_2"/>
    <property type="match status" value="1"/>
</dbReference>
<evidence type="ECO:0000313" key="5">
    <source>
        <dbReference type="EMBL" id="EAT59494.1"/>
    </source>
</evidence>
<organism evidence="5 6">
    <name type="scientific">Chlorobium ferrooxidans DSM 13031</name>
    <dbReference type="NCBI Taxonomy" id="377431"/>
    <lineage>
        <taxon>Bacteria</taxon>
        <taxon>Pseudomonadati</taxon>
        <taxon>Chlorobiota</taxon>
        <taxon>Chlorobiia</taxon>
        <taxon>Chlorobiales</taxon>
        <taxon>Chlorobiaceae</taxon>
        <taxon>Chlorobium/Pelodictyon group</taxon>
        <taxon>Chlorobium</taxon>
    </lineage>
</organism>
<dbReference type="PANTHER" id="PTHR45772:SF7">
    <property type="entry name" value="AMINO ACID ABC TRANSPORTER ATP-BINDING PROTEIN"/>
    <property type="match status" value="1"/>
</dbReference>
<dbReference type="GO" id="GO:0005524">
    <property type="term" value="F:ATP binding"/>
    <property type="evidence" value="ECO:0007669"/>
    <property type="project" value="UniProtKB-KW"/>
</dbReference>
<dbReference type="Gene3D" id="3.40.50.300">
    <property type="entry name" value="P-loop containing nucleotide triphosphate hydrolases"/>
    <property type="match status" value="1"/>
</dbReference>
<dbReference type="GO" id="GO:0015808">
    <property type="term" value="P:L-alanine transport"/>
    <property type="evidence" value="ECO:0007669"/>
    <property type="project" value="TreeGrafter"/>
</dbReference>
<proteinExistence type="predicted"/>
<comment type="caution">
    <text evidence="5">The sequence shown here is derived from an EMBL/GenBank/DDBJ whole genome shotgun (WGS) entry which is preliminary data.</text>
</comment>
<dbReference type="GO" id="GO:0005304">
    <property type="term" value="F:L-valine transmembrane transporter activity"/>
    <property type="evidence" value="ECO:0007669"/>
    <property type="project" value="TreeGrafter"/>
</dbReference>
<dbReference type="GO" id="GO:0015192">
    <property type="term" value="F:L-phenylalanine transmembrane transporter activity"/>
    <property type="evidence" value="ECO:0007669"/>
    <property type="project" value="TreeGrafter"/>
</dbReference>
<dbReference type="InterPro" id="IPR003593">
    <property type="entry name" value="AAA+_ATPase"/>
</dbReference>
<dbReference type="SUPFAM" id="SSF52540">
    <property type="entry name" value="P-loop containing nucleoside triphosphate hydrolases"/>
    <property type="match status" value="1"/>
</dbReference>
<evidence type="ECO:0000256" key="3">
    <source>
        <dbReference type="ARBA" id="ARBA00022840"/>
    </source>
</evidence>
<dbReference type="GO" id="GO:0042941">
    <property type="term" value="P:D-alanine transmembrane transport"/>
    <property type="evidence" value="ECO:0007669"/>
    <property type="project" value="TreeGrafter"/>
</dbReference>
<dbReference type="GO" id="GO:0015188">
    <property type="term" value="F:L-isoleucine transmembrane transporter activity"/>
    <property type="evidence" value="ECO:0007669"/>
    <property type="project" value="TreeGrafter"/>
</dbReference>
<dbReference type="GO" id="GO:0005886">
    <property type="term" value="C:plasma membrane"/>
    <property type="evidence" value="ECO:0007669"/>
    <property type="project" value="TreeGrafter"/>
</dbReference>
<evidence type="ECO:0000256" key="1">
    <source>
        <dbReference type="ARBA" id="ARBA00022448"/>
    </source>
</evidence>
<evidence type="ECO:0000259" key="4">
    <source>
        <dbReference type="PROSITE" id="PS50893"/>
    </source>
</evidence>
<dbReference type="InterPro" id="IPR032823">
    <property type="entry name" value="BCA_ABC_TP_C"/>
</dbReference>
<evidence type="ECO:0000256" key="2">
    <source>
        <dbReference type="ARBA" id="ARBA00022741"/>
    </source>
</evidence>
<dbReference type="EMBL" id="AASE01000004">
    <property type="protein sequence ID" value="EAT59494.1"/>
    <property type="molecule type" value="Genomic_DNA"/>
</dbReference>
<evidence type="ECO:0000313" key="6">
    <source>
        <dbReference type="Proteomes" id="UP000004162"/>
    </source>
</evidence>
<dbReference type="RefSeq" id="WP_006365925.1">
    <property type="nucleotide sequence ID" value="NZ_AASE01000004.1"/>
</dbReference>
<dbReference type="GO" id="GO:0016887">
    <property type="term" value="F:ATP hydrolysis activity"/>
    <property type="evidence" value="ECO:0007669"/>
    <property type="project" value="InterPro"/>
</dbReference>
<keyword evidence="6" id="KW-1185">Reference proteome</keyword>
<keyword evidence="2" id="KW-0547">Nucleotide-binding</keyword>
<dbReference type="InterPro" id="IPR027417">
    <property type="entry name" value="P-loop_NTPase"/>
</dbReference>
<reference evidence="5 6" key="1">
    <citation type="submission" date="2006-07" db="EMBL/GenBank/DDBJ databases">
        <title>Annotation of the draft genome assembly of Chlorobium ferroxidans DSM 13031.</title>
        <authorList>
            <consortium name="US DOE Joint Genome Institute (JGI-ORNL)"/>
            <person name="Larimer F."/>
            <person name="Land M."/>
            <person name="Hauser L."/>
        </authorList>
    </citation>
    <scope>NUCLEOTIDE SEQUENCE [LARGE SCALE GENOMIC DNA]</scope>
    <source>
        <strain evidence="5 6">DSM 13031</strain>
    </source>
</reference>
<keyword evidence="1" id="KW-0813">Transport</keyword>
<keyword evidence="3" id="KW-0067">ATP-binding</keyword>
<dbReference type="OrthoDB" id="9785229at2"/>
<dbReference type="PANTHER" id="PTHR45772">
    <property type="entry name" value="CONSERVED COMPONENT OF ABC TRANSPORTER FOR NATURAL AMINO ACIDS-RELATED"/>
    <property type="match status" value="1"/>
</dbReference>
<dbReference type="CDD" id="cd03219">
    <property type="entry name" value="ABC_Mj1267_LivG_branched"/>
    <property type="match status" value="1"/>
</dbReference>
<sequence length="242" mass="25822">MSEPILKINKVSKHFGGNIAVSDVTFAVEKNRIFGLIGPNGAGKTTLFNCMTGFVPITSGEVIFNNRKINNLRPDAVCRIGMVRTWQRVKPLSSLSVLDNVMVGAFAITGSAGAARKIAVEKLAQVGLADYSAKLAGSLSIGLKKKLELARVLATRPEMLLLDEICGGLNHTETASILQLIRDVREEGTTILFIEHDMKAVTSICERIVVLNSGVKLAEGTPAEITSNPEVIAAYLGGGFDA</sequence>
<feature type="domain" description="ABC transporter" evidence="4">
    <location>
        <begin position="6"/>
        <end position="238"/>
    </location>
</feature>
<protein>
    <submittedName>
        <fullName evidence="5">ABC transporter related</fullName>
    </submittedName>
</protein>
<dbReference type="InterPro" id="IPR003439">
    <property type="entry name" value="ABC_transporter-like_ATP-bd"/>
</dbReference>
<dbReference type="Pfam" id="PF12399">
    <property type="entry name" value="BCA_ABC_TP_C"/>
    <property type="match status" value="1"/>
</dbReference>
<dbReference type="Proteomes" id="UP000004162">
    <property type="component" value="Unassembled WGS sequence"/>
</dbReference>
<dbReference type="GO" id="GO:1903806">
    <property type="term" value="P:L-isoleucine import across plasma membrane"/>
    <property type="evidence" value="ECO:0007669"/>
    <property type="project" value="TreeGrafter"/>
</dbReference>
<dbReference type="GO" id="GO:1903805">
    <property type="term" value="P:L-valine import across plasma membrane"/>
    <property type="evidence" value="ECO:0007669"/>
    <property type="project" value="TreeGrafter"/>
</dbReference>
<gene>
    <name evidence="5" type="ORF">CferDRAFT_1421</name>
</gene>
<dbReference type="AlphaFoldDB" id="Q0YSX0"/>
<reference evidence="5 6" key="2">
    <citation type="submission" date="2006-07" db="EMBL/GenBank/DDBJ databases">
        <title>Sequencing of the draft genome and assembly of Chlorobium ferroxidans DSM 13031.</title>
        <authorList>
            <consortium name="US DOE Joint Genome Institute (JGI-PGF)"/>
            <person name="Copeland A."/>
            <person name="Lucas S."/>
            <person name="Lapidus A."/>
            <person name="Barry K."/>
            <person name="Glavina del Rio T."/>
            <person name="Dalin E."/>
            <person name="Tice H."/>
            <person name="Bruce D."/>
            <person name="Pitluck S."/>
            <person name="Richardson P."/>
        </authorList>
    </citation>
    <scope>NUCLEOTIDE SEQUENCE [LARGE SCALE GENOMIC DNA]</scope>
    <source>
        <strain evidence="5 6">DSM 13031</strain>
    </source>
</reference>
<dbReference type="InterPro" id="IPR051120">
    <property type="entry name" value="ABC_AA/LPS_Transport"/>
</dbReference>
<name>Q0YSX0_9CHLB</name>
<dbReference type="SMART" id="SM00382">
    <property type="entry name" value="AAA"/>
    <property type="match status" value="1"/>
</dbReference>
<dbReference type="Pfam" id="PF00005">
    <property type="entry name" value="ABC_tran"/>
    <property type="match status" value="1"/>
</dbReference>
<accession>Q0YSX0</accession>